<protein>
    <submittedName>
        <fullName evidence="1">Uncharacterized protein</fullName>
    </submittedName>
</protein>
<gene>
    <name evidence="1" type="ORF">EOS_12970</name>
</gene>
<evidence type="ECO:0000313" key="1">
    <source>
        <dbReference type="EMBL" id="KLU25789.1"/>
    </source>
</evidence>
<comment type="caution">
    <text evidence="1">The sequence shown here is derived from an EMBL/GenBank/DDBJ whole genome shotgun (WGS) entry which is preliminary data.</text>
</comment>
<accession>A0A0J1CZ35</accession>
<dbReference type="PATRIC" id="fig|908627.4.peg.2886"/>
<keyword evidence="2" id="KW-1185">Reference proteome</keyword>
<sequence length="83" mass="9712">MQKSFYEPWLHRHDPSNIAFCSRAANPFKPEAFFQPDRNCDSVRHADRFSLLIDGSDHFRVVREAIARAPRTMLILGWDIDSH</sequence>
<proteinExistence type="predicted"/>
<name>A0A0J1CZ35_9BURK</name>
<reference evidence="1 2" key="1">
    <citation type="journal article" date="2015" name="Genome Announc.">
        <title>Draft Genome Sequence of Burkholderia sp. Strain PML1(12), an Ectomycorrhizosphere-Inhabiting Bacterium with Effective Mineral-Weathering Ability.</title>
        <authorList>
            <person name="Uroz S."/>
            <person name="Oger P."/>
        </authorList>
    </citation>
    <scope>NUCLEOTIDE SEQUENCE [LARGE SCALE GENOMIC DNA]</scope>
    <source>
        <strain evidence="2">PML1(12)</strain>
    </source>
</reference>
<dbReference type="AlphaFoldDB" id="A0A0J1CZ35"/>
<dbReference type="SUPFAM" id="SSF56024">
    <property type="entry name" value="Phospholipase D/nuclease"/>
    <property type="match status" value="1"/>
</dbReference>
<evidence type="ECO:0000313" key="2">
    <source>
        <dbReference type="Proteomes" id="UP000035963"/>
    </source>
</evidence>
<organism evidence="1 2">
    <name type="scientific">Caballeronia mineralivorans PML1(12)</name>
    <dbReference type="NCBI Taxonomy" id="908627"/>
    <lineage>
        <taxon>Bacteria</taxon>
        <taxon>Pseudomonadati</taxon>
        <taxon>Pseudomonadota</taxon>
        <taxon>Betaproteobacteria</taxon>
        <taxon>Burkholderiales</taxon>
        <taxon>Burkholderiaceae</taxon>
        <taxon>Caballeronia</taxon>
    </lineage>
</organism>
<dbReference type="Proteomes" id="UP000035963">
    <property type="component" value="Unassembled WGS sequence"/>
</dbReference>
<dbReference type="EMBL" id="AEJF01000085">
    <property type="protein sequence ID" value="KLU25789.1"/>
    <property type="molecule type" value="Genomic_DNA"/>
</dbReference>